<keyword evidence="3 8" id="KW-0349">Heme</keyword>
<dbReference type="InterPro" id="IPR002401">
    <property type="entry name" value="Cyt_P450_E_grp-I"/>
</dbReference>
<keyword evidence="11" id="KW-1185">Reference proteome</keyword>
<keyword evidence="6 8" id="KW-0408">Iron</keyword>
<comment type="cofactor">
    <cofactor evidence="1 8">
        <name>heme</name>
        <dbReference type="ChEBI" id="CHEBI:30413"/>
    </cofactor>
</comment>
<dbReference type="EMBL" id="AMGV01000004">
    <property type="protein sequence ID" value="KEF57257.1"/>
    <property type="molecule type" value="Genomic_DNA"/>
</dbReference>
<dbReference type="GO" id="GO:0016705">
    <property type="term" value="F:oxidoreductase activity, acting on paired donors, with incorporation or reduction of molecular oxygen"/>
    <property type="evidence" value="ECO:0007669"/>
    <property type="project" value="InterPro"/>
</dbReference>
<dbReference type="VEuPathDB" id="FungiDB:A1O9_05174"/>
<evidence type="ECO:0000256" key="4">
    <source>
        <dbReference type="ARBA" id="ARBA00022723"/>
    </source>
</evidence>
<accession>A0A072PBY7</accession>
<gene>
    <name evidence="10" type="ORF">A1O9_05174</name>
</gene>
<dbReference type="AlphaFoldDB" id="A0A072PBY7"/>
<dbReference type="InterPro" id="IPR036396">
    <property type="entry name" value="Cyt_P450_sf"/>
</dbReference>
<name>A0A072PBY7_9EURO</name>
<comment type="similarity">
    <text evidence="2 9">Belongs to the cytochrome P450 family.</text>
</comment>
<dbReference type="OrthoDB" id="3945418at2759"/>
<dbReference type="PANTHER" id="PTHR24305">
    <property type="entry name" value="CYTOCHROME P450"/>
    <property type="match status" value="1"/>
</dbReference>
<dbReference type="SUPFAM" id="SSF48264">
    <property type="entry name" value="Cytochrome P450"/>
    <property type="match status" value="1"/>
</dbReference>
<evidence type="ECO:0000256" key="8">
    <source>
        <dbReference type="PIRSR" id="PIRSR602401-1"/>
    </source>
</evidence>
<organism evidence="10 11">
    <name type="scientific">Exophiala aquamarina CBS 119918</name>
    <dbReference type="NCBI Taxonomy" id="1182545"/>
    <lineage>
        <taxon>Eukaryota</taxon>
        <taxon>Fungi</taxon>
        <taxon>Dikarya</taxon>
        <taxon>Ascomycota</taxon>
        <taxon>Pezizomycotina</taxon>
        <taxon>Eurotiomycetes</taxon>
        <taxon>Chaetothyriomycetidae</taxon>
        <taxon>Chaetothyriales</taxon>
        <taxon>Herpotrichiellaceae</taxon>
        <taxon>Exophiala</taxon>
    </lineage>
</organism>
<dbReference type="InterPro" id="IPR017972">
    <property type="entry name" value="Cyt_P450_CS"/>
</dbReference>
<sequence>MSGLPEFYYDAIKQGQYFRKIAYMHAKYGPVVRIGSDEIHVNDPKCIQDIYAGPGKVRDKYNFYTQQFGIPEASLTTPSHGLHRVRRAAIAPFFSKRSVSSLEPVIVGLAEQLYLRLNSYAGTDQPVVLNDAFSCFATDVIMEYSFARSYGFLQNADFLPNLRNCLQGLMISVHYVKHFPWVLNIMDILPMLFYSLILFAQDIKIQVNELWTGQNTNFKTKDHPTIFHALLNANAPASEKHPDRLWQEGFLVIGAGTETTAWILTTTMYYLIANPCAYNKLKQELLTEFPNISATPTIAVVDRLPFLISTAEGLRLGVGVSSRLQRISPTHPIRVGDWTVPPGTPVGMSSILVHHNHQLFYKPYEFIPERWIENPKLDDYLLSFSKGSRQCAGITLAYTELRLVLATLIRRLDFTLFKTTVEDVALEHDLVTANAGLGSKGVRVLVK</sequence>
<dbReference type="GO" id="GO:0005506">
    <property type="term" value="F:iron ion binding"/>
    <property type="evidence" value="ECO:0007669"/>
    <property type="project" value="InterPro"/>
</dbReference>
<evidence type="ECO:0008006" key="12">
    <source>
        <dbReference type="Google" id="ProtNLM"/>
    </source>
</evidence>
<dbReference type="STRING" id="1182545.A0A072PBY7"/>
<dbReference type="InterPro" id="IPR001128">
    <property type="entry name" value="Cyt_P450"/>
</dbReference>
<dbReference type="PANTHER" id="PTHR24305:SF157">
    <property type="entry name" value="N-ACETYLTRYPTOPHAN 6-HYDROXYLASE IVOC-RELATED"/>
    <property type="match status" value="1"/>
</dbReference>
<keyword evidence="7 9" id="KW-0503">Monooxygenase</keyword>
<dbReference type="InterPro" id="IPR050121">
    <property type="entry name" value="Cytochrome_P450_monoxygenase"/>
</dbReference>
<protein>
    <recommendedName>
        <fullName evidence="12">Cytochrome P450 oxidoreductase</fullName>
    </recommendedName>
</protein>
<evidence type="ECO:0000313" key="11">
    <source>
        <dbReference type="Proteomes" id="UP000027920"/>
    </source>
</evidence>
<dbReference type="HOGENOM" id="CLU_001570_14_4_1"/>
<comment type="caution">
    <text evidence="10">The sequence shown here is derived from an EMBL/GenBank/DDBJ whole genome shotgun (WGS) entry which is preliminary data.</text>
</comment>
<dbReference type="PROSITE" id="PS00086">
    <property type="entry name" value="CYTOCHROME_P450"/>
    <property type="match status" value="1"/>
</dbReference>
<dbReference type="GeneID" id="25280100"/>
<dbReference type="Pfam" id="PF00067">
    <property type="entry name" value="p450"/>
    <property type="match status" value="1"/>
</dbReference>
<dbReference type="CDD" id="cd11062">
    <property type="entry name" value="CYP58-like"/>
    <property type="match status" value="1"/>
</dbReference>
<proteinExistence type="inferred from homology"/>
<evidence type="ECO:0000256" key="9">
    <source>
        <dbReference type="RuleBase" id="RU000461"/>
    </source>
</evidence>
<evidence type="ECO:0000256" key="3">
    <source>
        <dbReference type="ARBA" id="ARBA00022617"/>
    </source>
</evidence>
<keyword evidence="4 8" id="KW-0479">Metal-binding</keyword>
<dbReference type="Proteomes" id="UP000027920">
    <property type="component" value="Unassembled WGS sequence"/>
</dbReference>
<evidence type="ECO:0000256" key="5">
    <source>
        <dbReference type="ARBA" id="ARBA00023002"/>
    </source>
</evidence>
<dbReference type="Gene3D" id="1.10.630.10">
    <property type="entry name" value="Cytochrome P450"/>
    <property type="match status" value="1"/>
</dbReference>
<evidence type="ECO:0000256" key="2">
    <source>
        <dbReference type="ARBA" id="ARBA00010617"/>
    </source>
</evidence>
<evidence type="ECO:0000256" key="6">
    <source>
        <dbReference type="ARBA" id="ARBA00023004"/>
    </source>
</evidence>
<keyword evidence="5 9" id="KW-0560">Oxidoreductase</keyword>
<evidence type="ECO:0000313" key="10">
    <source>
        <dbReference type="EMBL" id="KEF57257.1"/>
    </source>
</evidence>
<evidence type="ECO:0000256" key="7">
    <source>
        <dbReference type="ARBA" id="ARBA00023033"/>
    </source>
</evidence>
<reference evidence="10 11" key="1">
    <citation type="submission" date="2013-03" db="EMBL/GenBank/DDBJ databases">
        <title>The Genome Sequence of Exophiala aquamarina CBS 119918.</title>
        <authorList>
            <consortium name="The Broad Institute Genomics Platform"/>
            <person name="Cuomo C."/>
            <person name="de Hoog S."/>
            <person name="Gorbushina A."/>
            <person name="Walker B."/>
            <person name="Young S.K."/>
            <person name="Zeng Q."/>
            <person name="Gargeya S."/>
            <person name="Fitzgerald M."/>
            <person name="Haas B."/>
            <person name="Abouelleil A."/>
            <person name="Allen A.W."/>
            <person name="Alvarado L."/>
            <person name="Arachchi H.M."/>
            <person name="Berlin A.M."/>
            <person name="Chapman S.B."/>
            <person name="Gainer-Dewar J."/>
            <person name="Goldberg J."/>
            <person name="Griggs A."/>
            <person name="Gujja S."/>
            <person name="Hansen M."/>
            <person name="Howarth C."/>
            <person name="Imamovic A."/>
            <person name="Ireland A."/>
            <person name="Larimer J."/>
            <person name="McCowan C."/>
            <person name="Murphy C."/>
            <person name="Pearson M."/>
            <person name="Poon T.W."/>
            <person name="Priest M."/>
            <person name="Roberts A."/>
            <person name="Saif S."/>
            <person name="Shea T."/>
            <person name="Sisk P."/>
            <person name="Sykes S."/>
            <person name="Wortman J."/>
            <person name="Nusbaum C."/>
            <person name="Birren B."/>
        </authorList>
    </citation>
    <scope>NUCLEOTIDE SEQUENCE [LARGE SCALE GENOMIC DNA]</scope>
    <source>
        <strain evidence="10 11">CBS 119918</strain>
    </source>
</reference>
<dbReference type="PRINTS" id="PR00463">
    <property type="entry name" value="EP450I"/>
</dbReference>
<dbReference type="RefSeq" id="XP_013259847.1">
    <property type="nucleotide sequence ID" value="XM_013404393.1"/>
</dbReference>
<dbReference type="PRINTS" id="PR00385">
    <property type="entry name" value="P450"/>
</dbReference>
<dbReference type="GO" id="GO:0020037">
    <property type="term" value="F:heme binding"/>
    <property type="evidence" value="ECO:0007669"/>
    <property type="project" value="InterPro"/>
</dbReference>
<feature type="binding site" description="axial binding residue" evidence="8">
    <location>
        <position position="391"/>
    </location>
    <ligand>
        <name>heme</name>
        <dbReference type="ChEBI" id="CHEBI:30413"/>
    </ligand>
    <ligandPart>
        <name>Fe</name>
        <dbReference type="ChEBI" id="CHEBI:18248"/>
    </ligandPart>
</feature>
<evidence type="ECO:0000256" key="1">
    <source>
        <dbReference type="ARBA" id="ARBA00001971"/>
    </source>
</evidence>
<dbReference type="GO" id="GO:0004497">
    <property type="term" value="F:monooxygenase activity"/>
    <property type="evidence" value="ECO:0007669"/>
    <property type="project" value="UniProtKB-KW"/>
</dbReference>